<comment type="caution">
    <text evidence="6">The sequence shown here is derived from an EMBL/GenBank/DDBJ whole genome shotgun (WGS) entry which is preliminary data.</text>
</comment>
<keyword evidence="4" id="KW-1133">Transmembrane helix</keyword>
<dbReference type="AlphaFoldDB" id="A0A2V5KGE7"/>
<keyword evidence="7" id="KW-1185">Reference proteome</keyword>
<reference evidence="6 7" key="1">
    <citation type="submission" date="2018-05" db="EMBL/GenBank/DDBJ databases">
        <title>Paenibacillus flagellatus sp. nov., isolated from selenium mineral soil.</title>
        <authorList>
            <person name="Dai X."/>
        </authorList>
    </citation>
    <scope>NUCLEOTIDE SEQUENCE [LARGE SCALE GENOMIC DNA]</scope>
    <source>
        <strain evidence="6 7">DXL2</strain>
    </source>
</reference>
<dbReference type="Gene3D" id="3.30.450.20">
    <property type="entry name" value="PAS domain"/>
    <property type="match status" value="1"/>
</dbReference>
<dbReference type="Gene3D" id="1.10.10.60">
    <property type="entry name" value="Homeodomain-like"/>
    <property type="match status" value="2"/>
</dbReference>
<dbReference type="GO" id="GO:0043565">
    <property type="term" value="F:sequence-specific DNA binding"/>
    <property type="evidence" value="ECO:0007669"/>
    <property type="project" value="InterPro"/>
</dbReference>
<keyword evidence="4" id="KW-0812">Transmembrane</keyword>
<dbReference type="PROSITE" id="PS00041">
    <property type="entry name" value="HTH_ARAC_FAMILY_1"/>
    <property type="match status" value="1"/>
</dbReference>
<evidence type="ECO:0000256" key="4">
    <source>
        <dbReference type="SAM" id="Phobius"/>
    </source>
</evidence>
<keyword evidence="2" id="KW-0238">DNA-binding</keyword>
<sequence>MQFRYNAMTLIPPNTYPQQEELLVARPVPMFYEGKPDGMIITQLDREKVAEMFDQAKLGENRKLLVLDQRGTIVMSERDQEIGGTITTTSELYSFWQSPESFDSPLVLGGVPYHLSLQRSALTGWTYIAMTPMEQLNGKSDHIRSMTWGIVAIVIAVWMVVALIGSNRLYTPIRRITSKLSADSLPSPDDGLAAIDSYIDNMARTNNTLKLQIDQLSPRFKESVCLALLRGETGDLDLPLAAKQAGLPGAGQTFYVCIADIDEYASFQSLYGDRDRSLLRYALRKLIEELFAGLGAMTVVPSPGQVATIIGFDRSNGDGLEALQEIGAQVIEKVRAYFAFTVTVAVSGPHAGYAGIHDAYREANGLLGYRLLLGHSQWIDPGSIAPDLTVSRSATLRHIKSIVESLSAGDLEEARARLSELKHIVPQQVPNSETVLGQFAFLLGELEFLMQSLGKDTSSLFEKDPYRQLYGMTSLDEIADWFSAVIFPIVVGNLQSPDRQTAIVHQALVYIRDHVESDLSLQRVAEPFGLSASHFSKVFKEVTGHNFVDYVIEYRMKVAMEWLAHTDIPIKEMAERLRYTNVQNFSRTFKQVTGMPPGQYRSKFGFHDESPV</sequence>
<evidence type="ECO:0000259" key="5">
    <source>
        <dbReference type="PROSITE" id="PS01124"/>
    </source>
</evidence>
<dbReference type="Pfam" id="PF17853">
    <property type="entry name" value="GGDEF_2"/>
    <property type="match status" value="1"/>
</dbReference>
<keyword evidence="3" id="KW-0804">Transcription</keyword>
<evidence type="ECO:0000256" key="3">
    <source>
        <dbReference type="ARBA" id="ARBA00023163"/>
    </source>
</evidence>
<dbReference type="Proteomes" id="UP000247476">
    <property type="component" value="Unassembled WGS sequence"/>
</dbReference>
<evidence type="ECO:0000256" key="2">
    <source>
        <dbReference type="ARBA" id="ARBA00023125"/>
    </source>
</evidence>
<dbReference type="SMART" id="SM00342">
    <property type="entry name" value="HTH_ARAC"/>
    <property type="match status" value="1"/>
</dbReference>
<protein>
    <recommendedName>
        <fullName evidence="5">HTH araC/xylS-type domain-containing protein</fullName>
    </recommendedName>
</protein>
<organism evidence="6 7">
    <name type="scientific">Paenibacillus flagellatus</name>
    <dbReference type="NCBI Taxonomy" id="2211139"/>
    <lineage>
        <taxon>Bacteria</taxon>
        <taxon>Bacillati</taxon>
        <taxon>Bacillota</taxon>
        <taxon>Bacilli</taxon>
        <taxon>Bacillales</taxon>
        <taxon>Paenibacillaceae</taxon>
        <taxon>Paenibacillus</taxon>
    </lineage>
</organism>
<proteinExistence type="predicted"/>
<dbReference type="InterPro" id="IPR041522">
    <property type="entry name" value="CdaR_GGDEF"/>
</dbReference>
<dbReference type="InterPro" id="IPR009057">
    <property type="entry name" value="Homeodomain-like_sf"/>
</dbReference>
<dbReference type="PANTHER" id="PTHR43280:SF2">
    <property type="entry name" value="HTH-TYPE TRANSCRIPTIONAL REGULATOR EXSA"/>
    <property type="match status" value="1"/>
</dbReference>
<dbReference type="SUPFAM" id="SSF46689">
    <property type="entry name" value="Homeodomain-like"/>
    <property type="match status" value="2"/>
</dbReference>
<dbReference type="PROSITE" id="PS01124">
    <property type="entry name" value="HTH_ARAC_FAMILY_2"/>
    <property type="match status" value="1"/>
</dbReference>
<keyword evidence="1" id="KW-0805">Transcription regulation</keyword>
<feature type="domain" description="HTH araC/xylS-type" evidence="5">
    <location>
        <begin position="505"/>
        <end position="603"/>
    </location>
</feature>
<feature type="transmembrane region" description="Helical" evidence="4">
    <location>
        <begin position="146"/>
        <end position="165"/>
    </location>
</feature>
<dbReference type="InterPro" id="IPR018060">
    <property type="entry name" value="HTH_AraC"/>
</dbReference>
<accession>A0A2V5KGE7</accession>
<dbReference type="GO" id="GO:0003700">
    <property type="term" value="F:DNA-binding transcription factor activity"/>
    <property type="evidence" value="ECO:0007669"/>
    <property type="project" value="InterPro"/>
</dbReference>
<evidence type="ECO:0000313" key="6">
    <source>
        <dbReference type="EMBL" id="PYI57403.1"/>
    </source>
</evidence>
<dbReference type="InterPro" id="IPR018062">
    <property type="entry name" value="HTH_AraC-typ_CS"/>
</dbReference>
<name>A0A2V5KGE7_9BACL</name>
<gene>
    <name evidence="6" type="ORF">DLM86_02900</name>
</gene>
<keyword evidence="4" id="KW-0472">Membrane</keyword>
<dbReference type="EMBL" id="QJVJ01000001">
    <property type="protein sequence ID" value="PYI57403.1"/>
    <property type="molecule type" value="Genomic_DNA"/>
</dbReference>
<dbReference type="RefSeq" id="WP_110838442.1">
    <property type="nucleotide sequence ID" value="NZ_QJVJ01000001.1"/>
</dbReference>
<evidence type="ECO:0000313" key="7">
    <source>
        <dbReference type="Proteomes" id="UP000247476"/>
    </source>
</evidence>
<dbReference type="OrthoDB" id="1975037at2"/>
<evidence type="ECO:0000256" key="1">
    <source>
        <dbReference type="ARBA" id="ARBA00023015"/>
    </source>
</evidence>
<dbReference type="Pfam" id="PF12833">
    <property type="entry name" value="HTH_18"/>
    <property type="match status" value="1"/>
</dbReference>
<dbReference type="PANTHER" id="PTHR43280">
    <property type="entry name" value="ARAC-FAMILY TRANSCRIPTIONAL REGULATOR"/>
    <property type="match status" value="1"/>
</dbReference>